<gene>
    <name evidence="1" type="ORF">L6452_17255</name>
</gene>
<dbReference type="Proteomes" id="UP001055879">
    <property type="component" value="Linkage Group LG05"/>
</dbReference>
<reference evidence="1 2" key="2">
    <citation type="journal article" date="2022" name="Mol. Ecol. Resour.">
        <title>The genomes of chicory, endive, great burdock and yacon provide insights into Asteraceae paleo-polyploidization history and plant inulin production.</title>
        <authorList>
            <person name="Fan W."/>
            <person name="Wang S."/>
            <person name="Wang H."/>
            <person name="Wang A."/>
            <person name="Jiang F."/>
            <person name="Liu H."/>
            <person name="Zhao H."/>
            <person name="Xu D."/>
            <person name="Zhang Y."/>
        </authorList>
    </citation>
    <scope>NUCLEOTIDE SEQUENCE [LARGE SCALE GENOMIC DNA]</scope>
    <source>
        <strain evidence="2">cv. Niubang</strain>
    </source>
</reference>
<accession>A0ACB9C2U4</accession>
<evidence type="ECO:0000313" key="1">
    <source>
        <dbReference type="EMBL" id="KAI3728616.1"/>
    </source>
</evidence>
<dbReference type="EMBL" id="CM042051">
    <property type="protein sequence ID" value="KAI3728616.1"/>
    <property type="molecule type" value="Genomic_DNA"/>
</dbReference>
<organism evidence="1 2">
    <name type="scientific">Arctium lappa</name>
    <name type="common">Greater burdock</name>
    <name type="synonym">Lappa major</name>
    <dbReference type="NCBI Taxonomy" id="4217"/>
    <lineage>
        <taxon>Eukaryota</taxon>
        <taxon>Viridiplantae</taxon>
        <taxon>Streptophyta</taxon>
        <taxon>Embryophyta</taxon>
        <taxon>Tracheophyta</taxon>
        <taxon>Spermatophyta</taxon>
        <taxon>Magnoliopsida</taxon>
        <taxon>eudicotyledons</taxon>
        <taxon>Gunneridae</taxon>
        <taxon>Pentapetalae</taxon>
        <taxon>asterids</taxon>
        <taxon>campanulids</taxon>
        <taxon>Asterales</taxon>
        <taxon>Asteraceae</taxon>
        <taxon>Carduoideae</taxon>
        <taxon>Cardueae</taxon>
        <taxon>Arctiinae</taxon>
        <taxon>Arctium</taxon>
    </lineage>
</organism>
<name>A0ACB9C2U4_ARCLA</name>
<comment type="caution">
    <text evidence="1">The sequence shown here is derived from an EMBL/GenBank/DDBJ whole genome shotgun (WGS) entry which is preliminary data.</text>
</comment>
<keyword evidence="2" id="KW-1185">Reference proteome</keyword>
<reference evidence="2" key="1">
    <citation type="journal article" date="2022" name="Mol. Ecol. Resour.">
        <title>The genomes of chicory, endive, great burdock and yacon provide insights into Asteraceae palaeo-polyploidization history and plant inulin production.</title>
        <authorList>
            <person name="Fan W."/>
            <person name="Wang S."/>
            <person name="Wang H."/>
            <person name="Wang A."/>
            <person name="Jiang F."/>
            <person name="Liu H."/>
            <person name="Zhao H."/>
            <person name="Xu D."/>
            <person name="Zhang Y."/>
        </authorList>
    </citation>
    <scope>NUCLEOTIDE SEQUENCE [LARGE SCALE GENOMIC DNA]</scope>
    <source>
        <strain evidence="2">cv. Niubang</strain>
    </source>
</reference>
<sequence length="133" mass="15253">MEHMISKIERLVGLLSICHPILRLICVENNVIRYHLYVSEIFSGVPVVRINNHMFLSFVLGVFVFWYVSILKLQLSSDVSSGASSNVFPPPAKVNLTRPPGKIDHSLWFLLKPSSYVSTKIPIFLRHSYNWKI</sequence>
<protein>
    <submittedName>
        <fullName evidence="1">Uncharacterized protein</fullName>
    </submittedName>
</protein>
<evidence type="ECO:0000313" key="2">
    <source>
        <dbReference type="Proteomes" id="UP001055879"/>
    </source>
</evidence>
<proteinExistence type="predicted"/>